<reference evidence="1" key="1">
    <citation type="submission" date="2019-11" db="EMBL/GenBank/DDBJ databases">
        <title>Nori genome reveals adaptations in red seaweeds to the harsh intertidal environment.</title>
        <authorList>
            <person name="Wang D."/>
            <person name="Mao Y."/>
        </authorList>
    </citation>
    <scope>NUCLEOTIDE SEQUENCE</scope>
    <source>
        <tissue evidence="1">Gametophyte</tissue>
    </source>
</reference>
<sequence length="517" mass="51834">MNRPFVRRFTRTLRRLCRVRLAAAAAPLLPFAVRGGGGGSGHSGGGGRGSRRPPPLPRPSPLLLGRLRTVGTAAAVVWALRSALRAATPTTPEAAAAIVAAAVAAAGARGGAGGLPRLAPLPSEWYAPPRERSGGGGGGGSSSGGPTPTPPPPLGDEDGVGGLAAAVAAAARPGGYWNATCDESPPSAYAFVHLHKTGGNSLKVGLTGWAHRNGLELLPTCHPSRFADARWDPTPALVGRPRRAVAGADTVCDLGDVARRARAAAPTVPDLVVGHGAGALGRVLPRGAATVRLFTLLRSPLARKLSHYRHFEAGAPDGGAPTVGVRTATADNASTAAAADASLPPPASPLPALVAYLLTRNRAYMTKRLAGWGGTSELATAAAAAAIDAVPGVGRAALRAAAATLVRSYFFVGTQEAYAAGACVLAAQLNGACWGGRSGVGVKRLLGARLAGTHENVRGGGGGARGTAAAAAAAAGVSPALATEVAQVEVLDGALYALATALLEEKLRWYPECQVEV</sequence>
<keyword evidence="2" id="KW-1185">Reference proteome</keyword>
<proteinExistence type="predicted"/>
<dbReference type="Proteomes" id="UP000798662">
    <property type="component" value="Chromosome 2"/>
</dbReference>
<accession>A0ACC3C6J2</accession>
<name>A0ACC3C6J2_PYRYE</name>
<comment type="caution">
    <text evidence="1">The sequence shown here is derived from an EMBL/GenBank/DDBJ whole genome shotgun (WGS) entry which is preliminary data.</text>
</comment>
<dbReference type="EMBL" id="CM020619">
    <property type="protein sequence ID" value="KAK1865735.1"/>
    <property type="molecule type" value="Genomic_DNA"/>
</dbReference>
<protein>
    <submittedName>
        <fullName evidence="1">Uncharacterized protein</fullName>
    </submittedName>
</protein>
<organism evidence="1 2">
    <name type="scientific">Pyropia yezoensis</name>
    <name type="common">Susabi-nori</name>
    <name type="synonym">Porphyra yezoensis</name>
    <dbReference type="NCBI Taxonomy" id="2788"/>
    <lineage>
        <taxon>Eukaryota</taxon>
        <taxon>Rhodophyta</taxon>
        <taxon>Bangiophyceae</taxon>
        <taxon>Bangiales</taxon>
        <taxon>Bangiaceae</taxon>
        <taxon>Pyropia</taxon>
    </lineage>
</organism>
<gene>
    <name evidence="1" type="ORF">I4F81_008260</name>
</gene>
<evidence type="ECO:0000313" key="1">
    <source>
        <dbReference type="EMBL" id="KAK1865735.1"/>
    </source>
</evidence>
<evidence type="ECO:0000313" key="2">
    <source>
        <dbReference type="Proteomes" id="UP000798662"/>
    </source>
</evidence>